<dbReference type="InterPro" id="IPR026444">
    <property type="entry name" value="Secre_tail"/>
</dbReference>
<sequence length="259" mass="27657">MKKQLLFTFALVATFFAASAQSNTFTFTGTSSDSETFPFGSTAGVYALSGSDFSQGASFISYNAVVESGSPVSETFGINTSGANPEGTLSFNYRKRAAMTGVVTISVPGQSDVTYTLPDTSAEDGTANALVEKTIEYPNVLSLSASTTNVTITVDELAENGVNNVRLRIYDVTVNGTLSTTDFETMETAVKIYPNPAKNSFQIDSNNSIDSVQLYSITGQLLKTFKQEANYDISDLATGVYIANIKTQLGSKTLRIVKD</sequence>
<dbReference type="Pfam" id="PF18962">
    <property type="entry name" value="Por_Secre_tail"/>
    <property type="match status" value="1"/>
</dbReference>
<reference evidence="4 5" key="1">
    <citation type="submission" date="2018-07" db="EMBL/GenBank/DDBJ databases">
        <title>Genomic Encyclopedia of Type Strains, Phase III (KMG-III): the genomes of soil and plant-associated and newly described type strains.</title>
        <authorList>
            <person name="Whitman W."/>
        </authorList>
    </citation>
    <scope>NUCLEOTIDE SEQUENCE [LARGE SCALE GENOMIC DNA]</scope>
    <source>
        <strain evidence="4 5">CECT 7948</strain>
    </source>
</reference>
<dbReference type="EMBL" id="QREI01000006">
    <property type="protein sequence ID" value="REE08735.1"/>
    <property type="molecule type" value="Genomic_DNA"/>
</dbReference>
<feature type="signal peptide" evidence="2">
    <location>
        <begin position="1"/>
        <end position="20"/>
    </location>
</feature>
<keyword evidence="5" id="KW-1185">Reference proteome</keyword>
<feature type="domain" description="Secretion system C-terminal sorting" evidence="3">
    <location>
        <begin position="192"/>
        <end position="253"/>
    </location>
</feature>
<dbReference type="AlphaFoldDB" id="A0A3D9LN78"/>
<gene>
    <name evidence="4" type="ORF">DFQ09_106202</name>
</gene>
<evidence type="ECO:0000256" key="2">
    <source>
        <dbReference type="SAM" id="SignalP"/>
    </source>
</evidence>
<feature type="chain" id="PRO_5017748298" evidence="2">
    <location>
        <begin position="21"/>
        <end position="259"/>
    </location>
</feature>
<dbReference type="RefSeq" id="WP_115811248.1">
    <property type="nucleotide sequence ID" value="NZ_QREI01000006.1"/>
</dbReference>
<accession>A0A3D9LN78</accession>
<keyword evidence="1 2" id="KW-0732">Signal</keyword>
<evidence type="ECO:0000313" key="4">
    <source>
        <dbReference type="EMBL" id="REE08735.1"/>
    </source>
</evidence>
<comment type="caution">
    <text evidence="4">The sequence shown here is derived from an EMBL/GenBank/DDBJ whole genome shotgun (WGS) entry which is preliminary data.</text>
</comment>
<evidence type="ECO:0000259" key="3">
    <source>
        <dbReference type="Pfam" id="PF18962"/>
    </source>
</evidence>
<evidence type="ECO:0000313" key="5">
    <source>
        <dbReference type="Proteomes" id="UP000256919"/>
    </source>
</evidence>
<protein>
    <submittedName>
        <fullName evidence="4">Putative secreted protein (Por secretion system target)</fullName>
    </submittedName>
</protein>
<organism evidence="4 5">
    <name type="scientific">Winogradskyella pacifica</name>
    <dbReference type="NCBI Taxonomy" id="664642"/>
    <lineage>
        <taxon>Bacteria</taxon>
        <taxon>Pseudomonadati</taxon>
        <taxon>Bacteroidota</taxon>
        <taxon>Flavobacteriia</taxon>
        <taxon>Flavobacteriales</taxon>
        <taxon>Flavobacteriaceae</taxon>
        <taxon>Winogradskyella</taxon>
    </lineage>
</organism>
<dbReference type="OrthoDB" id="1203282at2"/>
<name>A0A3D9LN78_9FLAO</name>
<dbReference type="NCBIfam" id="TIGR04183">
    <property type="entry name" value="Por_Secre_tail"/>
    <property type="match status" value="1"/>
</dbReference>
<proteinExistence type="predicted"/>
<evidence type="ECO:0000256" key="1">
    <source>
        <dbReference type="ARBA" id="ARBA00022729"/>
    </source>
</evidence>
<dbReference type="Proteomes" id="UP000256919">
    <property type="component" value="Unassembled WGS sequence"/>
</dbReference>